<keyword evidence="2 4" id="KW-0547">Nucleotide-binding</keyword>
<dbReference type="GO" id="GO:0016747">
    <property type="term" value="F:acyltransferase activity, transferring groups other than amino-acyl groups"/>
    <property type="evidence" value="ECO:0007669"/>
    <property type="project" value="InterPro"/>
</dbReference>
<organism evidence="7 8">
    <name type="scientific">Prevotella intermedia</name>
    <dbReference type="NCBI Taxonomy" id="28131"/>
    <lineage>
        <taxon>Bacteria</taxon>
        <taxon>Pseudomonadati</taxon>
        <taxon>Bacteroidota</taxon>
        <taxon>Bacteroidia</taxon>
        <taxon>Bacteroidales</taxon>
        <taxon>Prevotellaceae</taxon>
        <taxon>Prevotella</taxon>
    </lineage>
</organism>
<dbReference type="InterPro" id="IPR013815">
    <property type="entry name" value="ATP_grasp_subdomain_1"/>
</dbReference>
<dbReference type="GO" id="GO:0046872">
    <property type="term" value="F:metal ion binding"/>
    <property type="evidence" value="ECO:0007669"/>
    <property type="project" value="InterPro"/>
</dbReference>
<keyword evidence="3 4" id="KW-0067">ATP-binding</keyword>
<evidence type="ECO:0000256" key="1">
    <source>
        <dbReference type="ARBA" id="ARBA00022598"/>
    </source>
</evidence>
<dbReference type="PROSITE" id="PS51186">
    <property type="entry name" value="GNAT"/>
    <property type="match status" value="1"/>
</dbReference>
<dbReference type="PROSITE" id="PS50975">
    <property type="entry name" value="ATP_GRASP"/>
    <property type="match status" value="1"/>
</dbReference>
<evidence type="ECO:0000256" key="4">
    <source>
        <dbReference type="PROSITE-ProRule" id="PRU00409"/>
    </source>
</evidence>
<protein>
    <recommendedName>
        <fullName evidence="9">GNAT family N-acetyltransferase</fullName>
    </recommendedName>
</protein>
<sequence length="522" mass="60088">MIKKKIAIIGASIGQLPLCRKAKELDIETFCFAWGEGAICKYEVDHFYPISIIDFDKILKVCQQNQINGIVSNASDTTARTVSYIAEQLKLNGTPYNVFNKLQDKQYIRKLLEEVSFFEQIKYYQYQGIDKELYPCVVKPCIGNAKKGVSMVNNKEEMAQAIKYASNNNTAIIVEEYITGKEISVESISFHGQHYILQITDKDSSAAPHFAELGHHQPAQIPSIIKEKLFLAIPELLNKIGYTDGASHIEIKYCNHKLYLIEVNLRGGGDEISNQLVFMSTGIDYLKCMIEVALNTFRFPCVKHSENKRFAGIYFLCQQTAKYLPFFKNAIGKEWLVKTEIYSEKLIESNSNYERNGYLIYNSNRKISPNDNNIYILNEKGGEGKLIAKDFLHLINNEEKTVISEKWIDKIFLHARIISYFEKDKIIGWFVLYCNDQESKIAYCASLHVLRPYRGEGIGSILIKVAIETCLKKGMKKITLYCKVDNTSALYLYKKNNFKELYRGKQKQYDNEEYAFFELKLQ</sequence>
<feature type="domain" description="N-acetyltransferase" evidence="6">
    <location>
        <begin position="372"/>
        <end position="522"/>
    </location>
</feature>
<evidence type="ECO:0000313" key="8">
    <source>
        <dbReference type="Proteomes" id="UP000229884"/>
    </source>
</evidence>
<name>A0A2M8TT87_PREIN</name>
<gene>
    <name evidence="7" type="ORF">CTM58_03015</name>
</gene>
<comment type="caution">
    <text evidence="7">The sequence shown here is derived from an EMBL/GenBank/DDBJ whole genome shotgun (WGS) entry which is preliminary data.</text>
</comment>
<dbReference type="Pfam" id="PF13535">
    <property type="entry name" value="ATP-grasp_4"/>
    <property type="match status" value="1"/>
</dbReference>
<evidence type="ECO:0000256" key="3">
    <source>
        <dbReference type="ARBA" id="ARBA00022840"/>
    </source>
</evidence>
<evidence type="ECO:0008006" key="9">
    <source>
        <dbReference type="Google" id="ProtNLM"/>
    </source>
</evidence>
<evidence type="ECO:0000259" key="6">
    <source>
        <dbReference type="PROSITE" id="PS51186"/>
    </source>
</evidence>
<dbReference type="RefSeq" id="WP_100370274.1">
    <property type="nucleotide sequence ID" value="NZ_PENG01000001.1"/>
</dbReference>
<dbReference type="Gene3D" id="3.40.630.30">
    <property type="match status" value="1"/>
</dbReference>
<dbReference type="InterPro" id="IPR011761">
    <property type="entry name" value="ATP-grasp"/>
</dbReference>
<evidence type="ECO:0000313" key="7">
    <source>
        <dbReference type="EMBL" id="PJI27151.1"/>
    </source>
</evidence>
<dbReference type="GO" id="GO:0005524">
    <property type="term" value="F:ATP binding"/>
    <property type="evidence" value="ECO:0007669"/>
    <property type="project" value="UniProtKB-UniRule"/>
</dbReference>
<dbReference type="SUPFAM" id="SSF55729">
    <property type="entry name" value="Acyl-CoA N-acyltransferases (Nat)"/>
    <property type="match status" value="1"/>
</dbReference>
<reference evidence="7 8" key="1">
    <citation type="submission" date="2017-11" db="EMBL/GenBank/DDBJ databases">
        <title>Genome sequencing of Prevotella intermedia KCOM 2832.</title>
        <authorList>
            <person name="Kook J.-K."/>
            <person name="Park S.-N."/>
            <person name="Lim Y.K."/>
        </authorList>
    </citation>
    <scope>NUCLEOTIDE SEQUENCE [LARGE SCALE GENOMIC DNA]</scope>
    <source>
        <strain evidence="7 8">KCOM 2832</strain>
    </source>
</reference>
<evidence type="ECO:0000256" key="2">
    <source>
        <dbReference type="ARBA" id="ARBA00022741"/>
    </source>
</evidence>
<proteinExistence type="predicted"/>
<keyword evidence="1" id="KW-0436">Ligase</keyword>
<dbReference type="PANTHER" id="PTHR43585">
    <property type="entry name" value="FUMIPYRROLE BIOSYNTHESIS PROTEIN C"/>
    <property type="match status" value="1"/>
</dbReference>
<dbReference type="PANTHER" id="PTHR43585:SF2">
    <property type="entry name" value="ATP-GRASP ENZYME FSQD"/>
    <property type="match status" value="1"/>
</dbReference>
<feature type="domain" description="ATP-grasp" evidence="5">
    <location>
        <begin position="105"/>
        <end position="294"/>
    </location>
</feature>
<accession>A0A2M8TT87</accession>
<dbReference type="Gene3D" id="3.40.50.20">
    <property type="match status" value="1"/>
</dbReference>
<dbReference type="AlphaFoldDB" id="A0A2M8TT87"/>
<dbReference type="InterPro" id="IPR000182">
    <property type="entry name" value="GNAT_dom"/>
</dbReference>
<dbReference type="Gene3D" id="3.30.1490.20">
    <property type="entry name" value="ATP-grasp fold, A domain"/>
    <property type="match status" value="1"/>
</dbReference>
<evidence type="ECO:0000259" key="5">
    <source>
        <dbReference type="PROSITE" id="PS50975"/>
    </source>
</evidence>
<dbReference type="Proteomes" id="UP000229884">
    <property type="component" value="Unassembled WGS sequence"/>
</dbReference>
<dbReference type="InterPro" id="IPR052032">
    <property type="entry name" value="ATP-dep_AA_Ligase"/>
</dbReference>
<dbReference type="GO" id="GO:0016874">
    <property type="term" value="F:ligase activity"/>
    <property type="evidence" value="ECO:0007669"/>
    <property type="project" value="UniProtKB-KW"/>
</dbReference>
<dbReference type="CDD" id="cd04301">
    <property type="entry name" value="NAT_SF"/>
    <property type="match status" value="1"/>
</dbReference>
<dbReference type="EMBL" id="PENG01000001">
    <property type="protein sequence ID" value="PJI27151.1"/>
    <property type="molecule type" value="Genomic_DNA"/>
</dbReference>
<dbReference type="InterPro" id="IPR016181">
    <property type="entry name" value="Acyl_CoA_acyltransferase"/>
</dbReference>
<dbReference type="Pfam" id="PF00583">
    <property type="entry name" value="Acetyltransf_1"/>
    <property type="match status" value="1"/>
</dbReference>
<dbReference type="Gene3D" id="3.30.470.20">
    <property type="entry name" value="ATP-grasp fold, B domain"/>
    <property type="match status" value="1"/>
</dbReference>
<dbReference type="SUPFAM" id="SSF56059">
    <property type="entry name" value="Glutathione synthetase ATP-binding domain-like"/>
    <property type="match status" value="1"/>
</dbReference>